<feature type="signal peptide" evidence="1">
    <location>
        <begin position="1"/>
        <end position="23"/>
    </location>
</feature>
<sequence>MPIPTLCLAFCVITMSSPRAALARGKQKFPANNFTGSGHFIIEQHVFRTFSYPSNLASSSTSSNALWLRGFTLNIVINPSKMSPPQVLRLIRAYDRSG</sequence>
<dbReference type="AlphaFoldDB" id="A0A0A1UU13"/>
<reference evidence="2 3" key="1">
    <citation type="submission" date="2014-02" db="EMBL/GenBank/DDBJ databases">
        <title>The genome sequence of the entomopathogenic fungus Metarhizium robertsii ARSEF 2575.</title>
        <authorList>
            <person name="Giuliano Garisto Donzelli B."/>
            <person name="Roe B.A."/>
            <person name="Macmil S.L."/>
            <person name="Krasnoff S.B."/>
            <person name="Gibson D.M."/>
        </authorList>
    </citation>
    <scope>NUCLEOTIDE SEQUENCE [LARGE SCALE GENOMIC DNA]</scope>
    <source>
        <strain evidence="2 3">ARSEF 2575</strain>
    </source>
</reference>
<evidence type="ECO:0000313" key="3">
    <source>
        <dbReference type="Proteomes" id="UP000030151"/>
    </source>
</evidence>
<dbReference type="Proteomes" id="UP000030151">
    <property type="component" value="Unassembled WGS sequence"/>
</dbReference>
<dbReference type="EMBL" id="JELW01000014">
    <property type="protein sequence ID" value="EXV00221.1"/>
    <property type="molecule type" value="Genomic_DNA"/>
</dbReference>
<evidence type="ECO:0008006" key="4">
    <source>
        <dbReference type="Google" id="ProtNLM"/>
    </source>
</evidence>
<evidence type="ECO:0000256" key="1">
    <source>
        <dbReference type="SAM" id="SignalP"/>
    </source>
</evidence>
<evidence type="ECO:0000313" key="2">
    <source>
        <dbReference type="EMBL" id="EXV00221.1"/>
    </source>
</evidence>
<dbReference type="HOGENOM" id="CLU_2334064_0_0_1"/>
<proteinExistence type="predicted"/>
<keyword evidence="1" id="KW-0732">Signal</keyword>
<organism evidence="2 3">
    <name type="scientific">Metarhizium robertsii</name>
    <dbReference type="NCBI Taxonomy" id="568076"/>
    <lineage>
        <taxon>Eukaryota</taxon>
        <taxon>Fungi</taxon>
        <taxon>Dikarya</taxon>
        <taxon>Ascomycota</taxon>
        <taxon>Pezizomycotina</taxon>
        <taxon>Sordariomycetes</taxon>
        <taxon>Hypocreomycetidae</taxon>
        <taxon>Hypocreales</taxon>
        <taxon>Clavicipitaceae</taxon>
        <taxon>Metarhizium</taxon>
    </lineage>
</organism>
<protein>
    <recommendedName>
        <fullName evidence="4">Secreted protein</fullName>
    </recommendedName>
</protein>
<feature type="chain" id="PRO_5001980850" description="Secreted protein" evidence="1">
    <location>
        <begin position="24"/>
        <end position="98"/>
    </location>
</feature>
<comment type="caution">
    <text evidence="2">The sequence shown here is derived from an EMBL/GenBank/DDBJ whole genome shotgun (WGS) entry which is preliminary data.</text>
</comment>
<name>A0A0A1UU13_9HYPO</name>
<accession>A0A0A1UU13</accession>
<gene>
    <name evidence="2" type="ORF">X797_006668</name>
</gene>